<feature type="binding site" evidence="12">
    <location>
        <position position="133"/>
    </location>
    <ligand>
        <name>Zn(2+)</name>
        <dbReference type="ChEBI" id="CHEBI:29105"/>
    </ligand>
</feature>
<evidence type="ECO:0000256" key="8">
    <source>
        <dbReference type="ARBA" id="ARBA00023128"/>
    </source>
</evidence>
<evidence type="ECO:0000256" key="3">
    <source>
        <dbReference type="ARBA" id="ARBA00010292"/>
    </source>
</evidence>
<dbReference type="FunFam" id="2.60.11.10:FF:000003">
    <property type="entry name" value="Cytochrome c oxidase subunit IV"/>
    <property type="match status" value="1"/>
</dbReference>
<dbReference type="FunCoup" id="I2H2X1">
    <property type="interactions" value="478"/>
</dbReference>
<proteinExistence type="inferred from homology"/>
<comment type="pathway">
    <text evidence="2">Energy metabolism; oxidative phosphorylation.</text>
</comment>
<dbReference type="GO" id="GO:1990145">
    <property type="term" value="P:maintenance of translational fidelity"/>
    <property type="evidence" value="ECO:0007669"/>
    <property type="project" value="EnsemblFungi"/>
</dbReference>
<dbReference type="Pfam" id="PF01215">
    <property type="entry name" value="COX5B"/>
    <property type="match status" value="1"/>
</dbReference>
<keyword evidence="5" id="KW-0999">Mitochondrion inner membrane</keyword>
<evidence type="ECO:0000256" key="4">
    <source>
        <dbReference type="ARBA" id="ARBA00022723"/>
    </source>
</evidence>
<evidence type="ECO:0000313" key="14">
    <source>
        <dbReference type="Proteomes" id="UP000002866"/>
    </source>
</evidence>
<comment type="subcellular location">
    <subcellularLocation>
        <location evidence="1">Mitochondrion inner membrane</location>
        <topology evidence="1">Peripheral membrane protein</topology>
        <orientation evidence="1">Matrix side</orientation>
    </subcellularLocation>
</comment>
<dbReference type="GeneID" id="14495759"/>
<keyword evidence="6 12" id="KW-0862">Zinc</keyword>
<dbReference type="AlphaFoldDB" id="I2H2X1"/>
<dbReference type="GO" id="GO:0033617">
    <property type="term" value="P:mitochondrial respiratory chain complex IV assembly"/>
    <property type="evidence" value="ECO:0007669"/>
    <property type="project" value="EnsemblFungi"/>
</dbReference>
<dbReference type="Gene3D" id="2.60.11.10">
    <property type="entry name" value="Cytochrome c oxidase, subunit Vb"/>
    <property type="match status" value="1"/>
</dbReference>
<accession>I2H2X1</accession>
<reference evidence="13 14" key="1">
    <citation type="journal article" date="2011" name="Proc. Natl. Acad. Sci. U.S.A.">
        <title>Evolutionary erosion of yeast sex chromosomes by mating-type switching accidents.</title>
        <authorList>
            <person name="Gordon J.L."/>
            <person name="Armisen D."/>
            <person name="Proux-Wera E."/>
            <person name="Oheigeartaigh S.S."/>
            <person name="Byrne K.P."/>
            <person name="Wolfe K.H."/>
        </authorList>
    </citation>
    <scope>NUCLEOTIDE SEQUENCE [LARGE SCALE GENOMIC DNA]</scope>
    <source>
        <strain evidence="14">ATCC 34711 / CBS 6284 / DSM 70876 / NBRC 10599 / NRRL Y-10934 / UCD 77-7</strain>
    </source>
</reference>
<evidence type="ECO:0000313" key="13">
    <source>
        <dbReference type="EMBL" id="CCH60723.1"/>
    </source>
</evidence>
<dbReference type="HOGENOM" id="CLU_091071_0_0_1"/>
<evidence type="ECO:0000256" key="6">
    <source>
        <dbReference type="ARBA" id="ARBA00022833"/>
    </source>
</evidence>
<dbReference type="OrthoDB" id="10249250at2759"/>
<dbReference type="GO" id="GO:0008270">
    <property type="term" value="F:zinc ion binding"/>
    <property type="evidence" value="ECO:0007669"/>
    <property type="project" value="EnsemblFungi"/>
</dbReference>
<dbReference type="GO" id="GO:0045277">
    <property type="term" value="C:respiratory chain complex IV"/>
    <property type="evidence" value="ECO:0007669"/>
    <property type="project" value="EnsemblFungi"/>
</dbReference>
<dbReference type="KEGG" id="tbl:TBLA_0D02180"/>
<evidence type="ECO:0000256" key="10">
    <source>
        <dbReference type="ARBA" id="ARBA00031366"/>
    </source>
</evidence>
<keyword evidence="7" id="KW-0809">Transit peptide</keyword>
<dbReference type="Proteomes" id="UP000002866">
    <property type="component" value="Chromosome 4"/>
</dbReference>
<evidence type="ECO:0000256" key="12">
    <source>
        <dbReference type="PIRSR" id="PIRSR602124-2"/>
    </source>
</evidence>
<dbReference type="InterPro" id="IPR036972">
    <property type="entry name" value="Cyt_c_oxidase_su5b_sf"/>
</dbReference>
<dbReference type="eggNOG" id="KOG3352">
    <property type="taxonomic scope" value="Eukaryota"/>
</dbReference>
<dbReference type="RefSeq" id="XP_004180242.1">
    <property type="nucleotide sequence ID" value="XM_004180194.1"/>
</dbReference>
<dbReference type="STRING" id="1071380.I2H2X1"/>
<dbReference type="CDD" id="cd00924">
    <property type="entry name" value="Cyt_c_Oxidase_Vb"/>
    <property type="match status" value="1"/>
</dbReference>
<dbReference type="GO" id="GO:0006123">
    <property type="term" value="P:mitochondrial electron transport, cytochrome c to oxygen"/>
    <property type="evidence" value="ECO:0007669"/>
    <property type="project" value="EnsemblFungi"/>
</dbReference>
<evidence type="ECO:0000256" key="1">
    <source>
        <dbReference type="ARBA" id="ARBA00004443"/>
    </source>
</evidence>
<dbReference type="GO" id="GO:0005743">
    <property type="term" value="C:mitochondrial inner membrane"/>
    <property type="evidence" value="ECO:0007669"/>
    <property type="project" value="UniProtKB-SubCell"/>
</dbReference>
<evidence type="ECO:0000256" key="7">
    <source>
        <dbReference type="ARBA" id="ARBA00022946"/>
    </source>
</evidence>
<name>I2H2X1_HENB6</name>
<dbReference type="GO" id="GO:0004129">
    <property type="term" value="F:cytochrome-c oxidase activity"/>
    <property type="evidence" value="ECO:0007669"/>
    <property type="project" value="EnsemblFungi"/>
</dbReference>
<evidence type="ECO:0000256" key="9">
    <source>
        <dbReference type="ARBA" id="ARBA00023136"/>
    </source>
</evidence>
<feature type="binding site" evidence="12">
    <location>
        <position position="156"/>
    </location>
    <ligand>
        <name>Zn(2+)</name>
        <dbReference type="ChEBI" id="CHEBI:29105"/>
    </ligand>
</feature>
<gene>
    <name evidence="13" type="primary">TBLA0D02180</name>
    <name evidence="13" type="ORF">TBLA_0D02180</name>
</gene>
<keyword evidence="9" id="KW-0472">Membrane</keyword>
<dbReference type="PANTHER" id="PTHR10122:SF0">
    <property type="entry name" value="CYTOCHROME C OXIDASE SUBUNIT 5B, ISOFORM A-RELATED"/>
    <property type="match status" value="1"/>
</dbReference>
<dbReference type="InParanoid" id="I2H2X1"/>
<feature type="binding site" evidence="12">
    <location>
        <position position="159"/>
    </location>
    <ligand>
        <name>Zn(2+)</name>
        <dbReference type="ChEBI" id="CHEBI:29105"/>
    </ligand>
</feature>
<keyword evidence="14" id="KW-1185">Reference proteome</keyword>
<organism evidence="13 14">
    <name type="scientific">Henningerozyma blattae (strain ATCC 34711 / CBS 6284 / DSM 70876 / NBRC 10599 / NRRL Y-10934 / UCD 77-7)</name>
    <name type="common">Yeast</name>
    <name type="synonym">Tetrapisispora blattae</name>
    <dbReference type="NCBI Taxonomy" id="1071380"/>
    <lineage>
        <taxon>Eukaryota</taxon>
        <taxon>Fungi</taxon>
        <taxon>Dikarya</taxon>
        <taxon>Ascomycota</taxon>
        <taxon>Saccharomycotina</taxon>
        <taxon>Saccharomycetes</taxon>
        <taxon>Saccharomycetales</taxon>
        <taxon>Saccharomycetaceae</taxon>
        <taxon>Henningerozyma</taxon>
    </lineage>
</organism>
<dbReference type="InterPro" id="IPR002124">
    <property type="entry name" value="Cyt_c_oxidase_su5b"/>
</dbReference>
<evidence type="ECO:0000256" key="2">
    <source>
        <dbReference type="ARBA" id="ARBA00004673"/>
    </source>
</evidence>
<evidence type="ECO:0000256" key="5">
    <source>
        <dbReference type="ARBA" id="ARBA00022792"/>
    </source>
</evidence>
<keyword evidence="8" id="KW-0496">Mitochondrion</keyword>
<dbReference type="EMBL" id="HE806319">
    <property type="protein sequence ID" value="CCH60723.1"/>
    <property type="molecule type" value="Genomic_DNA"/>
</dbReference>
<dbReference type="OMA" id="DHKPYWM"/>
<keyword evidence="4 12" id="KW-0479">Metal-binding</keyword>
<feature type="binding site" evidence="12">
    <location>
        <position position="141"/>
    </location>
    <ligand>
        <name>Zn(2+)</name>
        <dbReference type="ChEBI" id="CHEBI:29105"/>
    </ligand>
</feature>
<dbReference type="PANTHER" id="PTHR10122">
    <property type="entry name" value="CYTOCHROME C OXIDASE SUBUNIT 5B, MITOCHONDRIAL"/>
    <property type="match status" value="1"/>
</dbReference>
<sequence length="177" mass="19677">MFKQVLRSQSRNLILRKSPLYASRVATSAVCVPSSRNLWTVSRLLSQESGVESKTAETLADVKGRETLIGKGAKEGTVPTDLEQATGMERLELMGKMEGVEFFDTKPLQANRIGTMADPIIVDSYDEYRYVGCSGCPAGTHETMWLKPTINQVARCWECGSVFKLNYIGVKTEEDHH</sequence>
<comment type="similarity">
    <text evidence="3">Belongs to the cytochrome c oxidase subunit 5B family.</text>
</comment>
<dbReference type="PROSITE" id="PS51359">
    <property type="entry name" value="COX5B_2"/>
    <property type="match status" value="1"/>
</dbReference>
<protein>
    <recommendedName>
        <fullName evidence="11">Cytochrome c oxidase subunit 4, mitochondrial</fullName>
    </recommendedName>
    <alternativeName>
        <fullName evidence="10">Cytochrome c oxidase polypeptide IV</fullName>
    </alternativeName>
</protein>
<dbReference type="SUPFAM" id="SSF57802">
    <property type="entry name" value="Rubredoxin-like"/>
    <property type="match status" value="1"/>
</dbReference>
<evidence type="ECO:0000256" key="11">
    <source>
        <dbReference type="ARBA" id="ARBA00070613"/>
    </source>
</evidence>